<proteinExistence type="predicted"/>
<dbReference type="EMBL" id="JAVDTI010000004">
    <property type="protein sequence ID" value="MDR6807445.1"/>
    <property type="molecule type" value="Genomic_DNA"/>
</dbReference>
<name>A0ABU1R4D7_9BACT</name>
<comment type="caution">
    <text evidence="1">The sequence shown here is derived from an EMBL/GenBank/DDBJ whole genome shotgun (WGS) entry which is preliminary data.</text>
</comment>
<protein>
    <submittedName>
        <fullName evidence="1">Uncharacterized protein</fullName>
    </submittedName>
</protein>
<evidence type="ECO:0000313" key="1">
    <source>
        <dbReference type="EMBL" id="MDR6807445.1"/>
    </source>
</evidence>
<accession>A0ABU1R4D7</accession>
<evidence type="ECO:0000313" key="2">
    <source>
        <dbReference type="Proteomes" id="UP001264980"/>
    </source>
</evidence>
<dbReference type="Proteomes" id="UP001264980">
    <property type="component" value="Unassembled WGS sequence"/>
</dbReference>
<keyword evidence="2" id="KW-1185">Reference proteome</keyword>
<gene>
    <name evidence="1" type="ORF">J2W84_004496</name>
</gene>
<organism evidence="1 2">
    <name type="scientific">Dyadobacter fermentans</name>
    <dbReference type="NCBI Taxonomy" id="94254"/>
    <lineage>
        <taxon>Bacteria</taxon>
        <taxon>Pseudomonadati</taxon>
        <taxon>Bacteroidota</taxon>
        <taxon>Cytophagia</taxon>
        <taxon>Cytophagales</taxon>
        <taxon>Spirosomataceae</taxon>
        <taxon>Dyadobacter</taxon>
    </lineage>
</organism>
<dbReference type="RefSeq" id="WP_309987843.1">
    <property type="nucleotide sequence ID" value="NZ_JAVDTI010000004.1"/>
</dbReference>
<sequence length="51" mass="5981">MGKKLSGPFTPKIKGVDKSLDKYLEQDVFKEKFDKMNRLIDKYGLPDFDKK</sequence>
<reference evidence="1 2" key="1">
    <citation type="submission" date="2023-07" db="EMBL/GenBank/DDBJ databases">
        <title>Sorghum-associated microbial communities from plants grown in Nebraska, USA.</title>
        <authorList>
            <person name="Schachtman D."/>
        </authorList>
    </citation>
    <scope>NUCLEOTIDE SEQUENCE [LARGE SCALE GENOMIC DNA]</scope>
    <source>
        <strain evidence="1 2">BE57</strain>
    </source>
</reference>